<dbReference type="OrthoDB" id="437447at2759"/>
<feature type="region of interest" description="Disordered" evidence="4">
    <location>
        <begin position="1"/>
        <end position="46"/>
    </location>
</feature>
<gene>
    <name evidence="6" type="ORF">SPIL2461_LOCUS5408</name>
</gene>
<dbReference type="InterPro" id="IPR035965">
    <property type="entry name" value="PAS-like_dom_sf"/>
</dbReference>
<sequence>SSAPPSTRTVALHGARNATLNAEEPGSFLSKGPAKSDVSGKGPEQNGRAAAMADLWRRFDGNFSGFCEALAVGSLQDTSISVTLAQPEEPDCPLVGVSQGFQQLTGYARDEVLGRNCRFLNRGCAIPQEDRLRLRSCVRSQGSFAGLLQNRRKSGQVFLNFVSIHTLRVGSIFYMLGFQADMTHQQSDSRANVQRLVEFELDTIVSAILHAQKDVLSRLQVLEDFDQKAWLLRKDRHACN</sequence>
<dbReference type="AlphaFoldDB" id="A0A812MJA3"/>
<reference evidence="6" key="1">
    <citation type="submission" date="2021-02" db="EMBL/GenBank/DDBJ databases">
        <authorList>
            <person name="Dougan E. K."/>
            <person name="Rhodes N."/>
            <person name="Thang M."/>
            <person name="Chan C."/>
        </authorList>
    </citation>
    <scope>NUCLEOTIDE SEQUENCE</scope>
</reference>
<feature type="non-terminal residue" evidence="6">
    <location>
        <position position="240"/>
    </location>
</feature>
<dbReference type="CDD" id="cd00130">
    <property type="entry name" value="PAS"/>
    <property type="match status" value="1"/>
</dbReference>
<comment type="caution">
    <text evidence="6">The sequence shown here is derived from an EMBL/GenBank/DDBJ whole genome shotgun (WGS) entry which is preliminary data.</text>
</comment>
<protein>
    <recommendedName>
        <fullName evidence="5">PAS domain-containing protein</fullName>
    </recommendedName>
</protein>
<evidence type="ECO:0000259" key="5">
    <source>
        <dbReference type="PROSITE" id="PS50112"/>
    </source>
</evidence>
<evidence type="ECO:0000256" key="2">
    <source>
        <dbReference type="ARBA" id="ARBA00022643"/>
    </source>
</evidence>
<organism evidence="6 7">
    <name type="scientific">Symbiodinium pilosum</name>
    <name type="common">Dinoflagellate</name>
    <dbReference type="NCBI Taxonomy" id="2952"/>
    <lineage>
        <taxon>Eukaryota</taxon>
        <taxon>Sar</taxon>
        <taxon>Alveolata</taxon>
        <taxon>Dinophyceae</taxon>
        <taxon>Suessiales</taxon>
        <taxon>Symbiodiniaceae</taxon>
        <taxon>Symbiodinium</taxon>
    </lineage>
</organism>
<evidence type="ECO:0000313" key="7">
    <source>
        <dbReference type="Proteomes" id="UP000649617"/>
    </source>
</evidence>
<dbReference type="PANTHER" id="PTHR47429:SF2">
    <property type="entry name" value="PROTEIN TWIN LOV 1"/>
    <property type="match status" value="1"/>
</dbReference>
<feature type="domain" description="PAS" evidence="5">
    <location>
        <begin position="94"/>
        <end position="116"/>
    </location>
</feature>
<dbReference type="Proteomes" id="UP000649617">
    <property type="component" value="Unassembled WGS sequence"/>
</dbReference>
<dbReference type="EMBL" id="CAJNIZ010007624">
    <property type="protein sequence ID" value="CAE7259760.1"/>
    <property type="molecule type" value="Genomic_DNA"/>
</dbReference>
<keyword evidence="7" id="KW-1185">Reference proteome</keyword>
<evidence type="ECO:0000313" key="6">
    <source>
        <dbReference type="EMBL" id="CAE7259760.1"/>
    </source>
</evidence>
<dbReference type="PROSITE" id="PS50112">
    <property type="entry name" value="PAS"/>
    <property type="match status" value="1"/>
</dbReference>
<name>A0A812MJA3_SYMPI</name>
<evidence type="ECO:0000256" key="1">
    <source>
        <dbReference type="ARBA" id="ARBA00022630"/>
    </source>
</evidence>
<accession>A0A812MJA3</accession>
<dbReference type="GO" id="GO:0005634">
    <property type="term" value="C:nucleus"/>
    <property type="evidence" value="ECO:0007669"/>
    <property type="project" value="TreeGrafter"/>
</dbReference>
<evidence type="ECO:0000256" key="4">
    <source>
        <dbReference type="SAM" id="MobiDB-lite"/>
    </source>
</evidence>
<proteinExistence type="predicted"/>
<dbReference type="Pfam" id="PF13426">
    <property type="entry name" value="PAS_9"/>
    <property type="match status" value="1"/>
</dbReference>
<keyword evidence="3" id="KW-0157">Chromophore</keyword>
<dbReference type="InterPro" id="IPR000014">
    <property type="entry name" value="PAS"/>
</dbReference>
<dbReference type="PANTHER" id="PTHR47429">
    <property type="entry name" value="PROTEIN TWIN LOV 1"/>
    <property type="match status" value="1"/>
</dbReference>
<dbReference type="Gene3D" id="3.30.450.20">
    <property type="entry name" value="PAS domain"/>
    <property type="match status" value="1"/>
</dbReference>
<keyword evidence="2" id="KW-0288">FMN</keyword>
<feature type="non-terminal residue" evidence="6">
    <location>
        <position position="1"/>
    </location>
</feature>
<dbReference type="SUPFAM" id="SSF55785">
    <property type="entry name" value="PYP-like sensor domain (PAS domain)"/>
    <property type="match status" value="1"/>
</dbReference>
<dbReference type="NCBIfam" id="TIGR00229">
    <property type="entry name" value="sensory_box"/>
    <property type="match status" value="1"/>
</dbReference>
<evidence type="ECO:0000256" key="3">
    <source>
        <dbReference type="ARBA" id="ARBA00022991"/>
    </source>
</evidence>
<keyword evidence="1" id="KW-0285">Flavoprotein</keyword>